<dbReference type="Gene3D" id="3.30.559.10">
    <property type="entry name" value="Chloramphenicol acetyltransferase-like domain"/>
    <property type="match status" value="4"/>
</dbReference>
<dbReference type="Gene3D" id="3.30.300.30">
    <property type="match status" value="4"/>
</dbReference>
<dbReference type="InterPro" id="IPR009081">
    <property type="entry name" value="PP-bd_ACP"/>
</dbReference>
<evidence type="ECO:0000259" key="5">
    <source>
        <dbReference type="PROSITE" id="PS50075"/>
    </source>
</evidence>
<feature type="domain" description="Carrier" evidence="5">
    <location>
        <begin position="459"/>
        <end position="535"/>
    </location>
</feature>
<dbReference type="SUPFAM" id="SSF52777">
    <property type="entry name" value="CoA-dependent acyltransferases"/>
    <property type="match status" value="7"/>
</dbReference>
<dbReference type="FunFam" id="1.10.1200.10:FF:000005">
    <property type="entry name" value="Nonribosomal peptide synthetase 1"/>
    <property type="match status" value="2"/>
</dbReference>
<evidence type="ECO:0000313" key="7">
    <source>
        <dbReference type="Proteomes" id="UP000800092"/>
    </source>
</evidence>
<evidence type="ECO:0000256" key="3">
    <source>
        <dbReference type="ARBA" id="ARBA00022598"/>
    </source>
</evidence>
<organism evidence="6 7">
    <name type="scientific">Viridothelium virens</name>
    <name type="common">Speckled blister lichen</name>
    <name type="synonym">Trypethelium virens</name>
    <dbReference type="NCBI Taxonomy" id="1048519"/>
    <lineage>
        <taxon>Eukaryota</taxon>
        <taxon>Fungi</taxon>
        <taxon>Dikarya</taxon>
        <taxon>Ascomycota</taxon>
        <taxon>Pezizomycotina</taxon>
        <taxon>Dothideomycetes</taxon>
        <taxon>Dothideomycetes incertae sedis</taxon>
        <taxon>Trypetheliales</taxon>
        <taxon>Trypetheliaceae</taxon>
        <taxon>Viridothelium</taxon>
    </lineage>
</organism>
<feature type="domain" description="Carrier" evidence="5">
    <location>
        <begin position="2612"/>
        <end position="2687"/>
    </location>
</feature>
<dbReference type="FunFam" id="3.30.300.30:FF:000015">
    <property type="entry name" value="Nonribosomal peptide synthase SidD"/>
    <property type="match status" value="4"/>
</dbReference>
<dbReference type="Gene3D" id="1.10.1200.10">
    <property type="entry name" value="ACP-like"/>
    <property type="match status" value="4"/>
</dbReference>
<dbReference type="InterPro" id="IPR010071">
    <property type="entry name" value="AA_adenyl_dom"/>
</dbReference>
<evidence type="ECO:0000256" key="4">
    <source>
        <dbReference type="SAM" id="MobiDB-lite"/>
    </source>
</evidence>
<dbReference type="EMBL" id="ML991825">
    <property type="protein sequence ID" value="KAF2231590.1"/>
    <property type="molecule type" value="Genomic_DNA"/>
</dbReference>
<name>A0A6A6H1K4_VIRVR</name>
<dbReference type="InterPro" id="IPR001242">
    <property type="entry name" value="Condensation_dom"/>
</dbReference>
<dbReference type="Gene3D" id="3.40.50.980">
    <property type="match status" value="2"/>
</dbReference>
<dbReference type="Pfam" id="PF00668">
    <property type="entry name" value="Condensation"/>
    <property type="match status" value="4"/>
</dbReference>
<dbReference type="SMART" id="SM00823">
    <property type="entry name" value="PKS_PP"/>
    <property type="match status" value="4"/>
</dbReference>
<dbReference type="InterPro" id="IPR020806">
    <property type="entry name" value="PKS_PP-bd"/>
</dbReference>
<dbReference type="Gene3D" id="3.30.559.30">
    <property type="entry name" value="Nonribosomal peptide synthetase, condensation domain"/>
    <property type="match status" value="3"/>
</dbReference>
<feature type="region of interest" description="Disordered" evidence="4">
    <location>
        <begin position="2597"/>
        <end position="2616"/>
    </location>
</feature>
<dbReference type="OrthoDB" id="416786at2759"/>
<dbReference type="SMART" id="SM01294">
    <property type="entry name" value="PKS_PP_betabranch"/>
    <property type="match status" value="1"/>
</dbReference>
<dbReference type="CDD" id="cd19545">
    <property type="entry name" value="FUM14_C_NRPS-like"/>
    <property type="match status" value="3"/>
</dbReference>
<evidence type="ECO:0000256" key="2">
    <source>
        <dbReference type="ARBA" id="ARBA00022553"/>
    </source>
</evidence>
<dbReference type="PROSITE" id="PS00455">
    <property type="entry name" value="AMP_BINDING"/>
    <property type="match status" value="2"/>
</dbReference>
<dbReference type="SUPFAM" id="SSF56801">
    <property type="entry name" value="Acetyl-CoA synthetase-like"/>
    <property type="match status" value="4"/>
</dbReference>
<reference evidence="6" key="1">
    <citation type="journal article" date="2020" name="Stud. Mycol.">
        <title>101 Dothideomycetes genomes: a test case for predicting lifestyles and emergence of pathogens.</title>
        <authorList>
            <person name="Haridas S."/>
            <person name="Albert R."/>
            <person name="Binder M."/>
            <person name="Bloem J."/>
            <person name="Labutti K."/>
            <person name="Salamov A."/>
            <person name="Andreopoulos B."/>
            <person name="Baker S."/>
            <person name="Barry K."/>
            <person name="Bills G."/>
            <person name="Bluhm B."/>
            <person name="Cannon C."/>
            <person name="Castanera R."/>
            <person name="Culley D."/>
            <person name="Daum C."/>
            <person name="Ezra D."/>
            <person name="Gonzalez J."/>
            <person name="Henrissat B."/>
            <person name="Kuo A."/>
            <person name="Liang C."/>
            <person name="Lipzen A."/>
            <person name="Lutzoni F."/>
            <person name="Magnuson J."/>
            <person name="Mondo S."/>
            <person name="Nolan M."/>
            <person name="Ohm R."/>
            <person name="Pangilinan J."/>
            <person name="Park H.-J."/>
            <person name="Ramirez L."/>
            <person name="Alfaro M."/>
            <person name="Sun H."/>
            <person name="Tritt A."/>
            <person name="Yoshinaga Y."/>
            <person name="Zwiers L.-H."/>
            <person name="Turgeon B."/>
            <person name="Goodwin S."/>
            <person name="Spatafora J."/>
            <person name="Crous P."/>
            <person name="Grigoriev I."/>
        </authorList>
    </citation>
    <scope>NUCLEOTIDE SEQUENCE</scope>
    <source>
        <strain evidence="6">Tuck. ex Michener</strain>
    </source>
</reference>
<accession>A0A6A6H1K4</accession>
<dbReference type="Proteomes" id="UP000800092">
    <property type="component" value="Unassembled WGS sequence"/>
</dbReference>
<dbReference type="FunFam" id="3.30.559.30:FF:000003">
    <property type="entry name" value="Nonribosomal peptide synthase SidD"/>
    <property type="match status" value="3"/>
</dbReference>
<dbReference type="NCBIfam" id="NF003417">
    <property type="entry name" value="PRK04813.1"/>
    <property type="match status" value="4"/>
</dbReference>
<keyword evidence="2" id="KW-0597">Phosphoprotein</keyword>
<proteinExistence type="predicted"/>
<dbReference type="InterPro" id="IPR006162">
    <property type="entry name" value="Ppantetheine_attach_site"/>
</dbReference>
<dbReference type="CDD" id="cd05918">
    <property type="entry name" value="A_NRPS_SidN3_like"/>
    <property type="match status" value="4"/>
</dbReference>
<dbReference type="PANTHER" id="PTHR45527">
    <property type="entry name" value="NONRIBOSOMAL PEPTIDE SYNTHETASE"/>
    <property type="match status" value="1"/>
</dbReference>
<evidence type="ECO:0000313" key="6">
    <source>
        <dbReference type="EMBL" id="KAF2231590.1"/>
    </source>
</evidence>
<dbReference type="GO" id="GO:0031177">
    <property type="term" value="F:phosphopantetheine binding"/>
    <property type="evidence" value="ECO:0007669"/>
    <property type="project" value="InterPro"/>
</dbReference>
<dbReference type="GO" id="GO:0043041">
    <property type="term" value="P:amino acid activation for nonribosomal peptide biosynthetic process"/>
    <property type="evidence" value="ECO:0007669"/>
    <property type="project" value="TreeGrafter"/>
</dbReference>
<gene>
    <name evidence="6" type="ORF">EV356DRAFT_471616</name>
</gene>
<dbReference type="Pfam" id="PF00501">
    <property type="entry name" value="AMP-binding"/>
    <property type="match status" value="4"/>
</dbReference>
<keyword evidence="3" id="KW-0436">Ligase</keyword>
<evidence type="ECO:0000256" key="1">
    <source>
        <dbReference type="ARBA" id="ARBA00022450"/>
    </source>
</evidence>
<keyword evidence="7" id="KW-1185">Reference proteome</keyword>
<feature type="non-terminal residue" evidence="6">
    <location>
        <position position="4002"/>
    </location>
</feature>
<dbReference type="Gene3D" id="3.40.50.12780">
    <property type="entry name" value="N-terminal domain of ligase-like"/>
    <property type="match status" value="3"/>
</dbReference>
<dbReference type="InterPro" id="IPR042099">
    <property type="entry name" value="ANL_N_sf"/>
</dbReference>
<dbReference type="GO" id="GO:0005737">
    <property type="term" value="C:cytoplasm"/>
    <property type="evidence" value="ECO:0007669"/>
    <property type="project" value="TreeGrafter"/>
</dbReference>
<protein>
    <submittedName>
        <fullName evidence="6">Acetyl-CoA synthetase-like protein</fullName>
    </submittedName>
</protein>
<dbReference type="NCBIfam" id="TIGR01733">
    <property type="entry name" value="AA-adenyl-dom"/>
    <property type="match status" value="1"/>
</dbReference>
<dbReference type="InterPro" id="IPR000873">
    <property type="entry name" value="AMP-dep_synth/lig_dom"/>
</dbReference>
<dbReference type="Gene3D" id="2.30.38.10">
    <property type="entry name" value="Luciferase, Domain 3"/>
    <property type="match status" value="1"/>
</dbReference>
<dbReference type="InterPro" id="IPR045851">
    <property type="entry name" value="AMP-bd_C_sf"/>
</dbReference>
<feature type="domain" description="Carrier" evidence="5">
    <location>
        <begin position="1546"/>
        <end position="1622"/>
    </location>
</feature>
<dbReference type="GO" id="GO:0044550">
    <property type="term" value="P:secondary metabolite biosynthetic process"/>
    <property type="evidence" value="ECO:0007669"/>
    <property type="project" value="TreeGrafter"/>
</dbReference>
<dbReference type="PANTHER" id="PTHR45527:SF1">
    <property type="entry name" value="FATTY ACID SYNTHASE"/>
    <property type="match status" value="1"/>
</dbReference>
<dbReference type="GO" id="GO:0016874">
    <property type="term" value="F:ligase activity"/>
    <property type="evidence" value="ECO:0007669"/>
    <property type="project" value="UniProtKB-KW"/>
</dbReference>
<keyword evidence="1" id="KW-0596">Phosphopantetheine</keyword>
<dbReference type="SUPFAM" id="SSF47336">
    <property type="entry name" value="ACP-like"/>
    <property type="match status" value="4"/>
</dbReference>
<dbReference type="PROSITE" id="PS00012">
    <property type="entry name" value="PHOSPHOPANTETHEINE"/>
    <property type="match status" value="2"/>
</dbReference>
<dbReference type="InterPro" id="IPR036736">
    <property type="entry name" value="ACP-like_sf"/>
</dbReference>
<sequence length="4002" mass="443138">MLGVIKSGCAAIALDPAQPDARLRSVVQQAQPGVIISSTANYERASLLADVPVFKLDETLLHLPEHSSRLPVVSPLDTAYISFTSGTTGLPKGACISHANVRSAVEYQGKKLGFCCESRVLDFAPYSFDVAWSNFLHTICAGGCICIASEQDMMNDLSSTIQVFNASLINVTPTVLRTISPIPSTLRTVLLSGEMPYRENLIWARHVRLLNTYGPTECTFKCAFSLLPSTKDERPDIGVGVGFGTWIVHPHDTDKLVSRGAVGELYLEGPLVGQGYLSNPEQTSTAFIHDPPWLLTGSSKFAGRRGRLYKTRDLVKYKTDGKLLFIGRKDASQLKIRGQRVEIGDVEYHARACLDDELPIIADVVHPAGNGSPSLVLFVNVKEHERERAKPLIDGLSQKLSKVLPSFMVPSFYLPVEEIPLAATGKVDRRRLREIGNGLSREDLNSLQSSIMTSAEYRKPSNEIEHHLRQLWARVLDLSPARISTTDSFFRLGGDSVAAVCLVAAAREKSLMLTAADIFRTPQLSDLANITRAQAKSQHDEAPAPFSLLNGKKEKLAVCQEAARLCGVEITEIEDVYPCTPLQQGMLAMTSRRAGDYISKVVFRLPHELDVGKFQKAWEATVKQISILRTRIIELSRNGLVNVVLSSPVTLHAHFPDGASLSQRGGMGLGTPLCRAGLLNGDRRLFYLEMHHAIHDGWCTMLILDTIAQAYRAEQTTFWPLVSFQSFIRYSMAIDVPKATEFWERQLSGLRATVFPSPSSNGGINMDFYHPISGLQWPSTNITASSIIRSATAMLLALYTNSDDVKFGTTISGRQASVTGIERMAGPTIATVPVRIKFGWDQTVEDLHEQIQSQALEMTDFEQFGLQRIQHITQDTQEASQFQLLLVVQPAVQGSSQQQGGLFSRRCTDSGDDLILEQTKSMGMFNSYAMMIICELEESGLKLRINFDSGAIQDIQVRRIAHQLELLLRQFCTEEGRNMKLCHVSALSEQDLVEISEWNRHIPRPTLNPVIDWIDTKSLAQPDVLAVSAWDMKITYYQLGRLSTSLAAKMRDKGVGTGSIIPLVFEKSAWMTVSILAILKAGATALPMSVSASIHRAHKVLHALGPKLVITSSIPESSAFYGFVPVFHISELVEPDRVDGTEKTRLAQPVSADPAIIIFTSGSTGTPKSISWSHASLSSNVHAAVSAFKITTGSRVFQFSAYDFDVSSLEALATLVAGGCLCVPSEDHRSDHLAEAIHEMQANWICLTPSVANTILPKDVPSLKTLVFTGEKLLQDPATRWTSTLHHLYNWYGPAEASCATVCTVEDETWKPGMIGRSIYGSSWLVDPKDHNFLAPIGTIAELCIEGPILANGYIGGDSQTSPENPFIFPRWLHHGRDVISGRNRPIYKTGDLVKYDSKGSIIFIGRSDDFQRKLRGQRVELSEIEHQVQCFLSKTTDTTIVAEIFRPQKSENEVLTLFVSPPAVLAGSAKELDHFMKRIFPVDDLERSLSDVLPPYMIPKLYIPILKIPTGYTGKIDRQRLRQIGSSLTLDQLAKIQPSRRELRKPSTYMEKVLQNLWAEIIGIERDTIHAGDNFLRLGGDSISAMRLVASAYAQGLSLTVAQVFQTPQLDKLAEVVKQDVNSPQQGVPPFTLLDLNIAHTEARLYAAEVCQVPHSHVIDMYPCTALQEGLLAMTVRRPGQYVSRSVLELQTGVDPERLEKAWRATTEKLTILRTRIIDYPGRGLFQVILVNVSWRTGDNVDAYLKEDEREEMGLGTDLCRAAIIDNRFILTIHHCIYDGSLLRMMLDELESKYLEQGGMNVTPFQNFIQYSTNVDPEAASKFWKQQIPNLEFRQFPVVPSPTYDPQANEDLSHGISLDWPSSGMTPSTIIRSTWAVLSAQYTDSGDVIFGATVSGRQADMKGIEDCVGPTISTVPVAVSIDWDETIRNFQKRIQHQSVSMMSYEHYGLSNIQRAIGDPGSGLFQTLLVVQPVAQGKSLQEDSLLFKARSFSSNIDTRGTDPFNTYALMLICELKTSGLQLHISFDNRLVQSGQIQRIAHQFETVLHQMCIADAESRKLGDICTASDIDLSFFWSENAEPYRAPQMCAHDQVASAARKTPESIAVDAWDGKFSYREVDELSDIFCQNLISLGVTRGSIIALCLEKSKWTPIAQLAVLKAGGVCLLQSVHMPERRMSSIFSSVGPHLAVASEMRSKIVTKYIRCFTISRLMERPIEDSIRTSLPEMSINDPAAILVSSGSTGEPKRILWTHRTLAANMNAHKEVAALSTSSRTFQFTSHDFDACTIETMSTLANSACLCIPSESERFDGVTAAINRFDCNLACLTPSTAKLLSPQEVPSLSTLFLGGENLVQEEVDRWRGRSRILNWYGPCECSAAAFCAADEEGWHNGMIGRSNSSPSTFCWLVNPKNHNKLVPFGAIGEIALEGPACAEKYQGNPELSNRSFCKDPDFLLCGRREGSPGRHGQIYRTGDLARYDSSGRLIFLGRKDALFKVRGQLVAPEEVEFHVRRLSRRANIDVVAELIVPKDGNNACLVAFISFAEAETASQDEFESLTAGMNEGLKASLPAFAIPSYYIPVASIPMTSTGKKDRIRLREIGASFQPQQQGTDGKREPATTAERTLRELWSCILRVDAEKISTSDSFLRLGDSIQAMRLVGAARQQGLSLKVADIFQFPKLKNMAKLLRNQDEVDEESSKSFLLLNPKVNVDQARQHAASLCNVEKDTIEDLYPCTPLQEGLLALTGMRKDDYVGHNMLKLASTVDVRRLKEAWEKVVSVIPILRTRIIDLPAQGLVQAVIRHISCWMEAESIEDYLSKQEELPMVLGSPLMRCGLFLDPESGPGGERSHVFALTLHHSIYDGLTTPIIFEVLERYYNGETPLRLFPFRSFIEYVSSQHWDAEGEFWKAQFDGLETTQFPALPSSSFKPKADSSYTHMVDGITWRTDDSTPSTVVRGAWAILCSRYTNLSDTVFGTIVSGRKAPTVGIERIAGPTISALPIRVNIDNGRNIVQFLQALQDQATKMISYEQTGLSKISRCSEEAKTACQFQTMLVVQPEQPDMMDSGLFVSEVGPSKRHKEEHRFHAFNTYALLAVCTVQAGQLKLELSFDSKVIGQATIQKLVQHFEQLLRNLCSRDLDTVCLRDVSMMTHQDLDQVWKWNARLPKSIEVCAHDMITNIAQAHPDAVAISAWDGELTYSQLDELSSAIAHRLIGYGVDRNMIVPLCFEKSLWMPVAFLSVMKAGGAGLFLDPTLPISRLEATLDQVEPRIILSSPSNKRLSSRLVANVLLLGAETDLLRSCNAAVTDKREDPLPNVGSADLLFAIFTSGSTGSPKGCLLQHRNFSSAVSHQRDVLQLDRSSRMYDFSSYAFDAAHWSALHVLCAGGTLCIPSEEERKNNLTDSIRRFRTTSIFLTPATARLIDPTRIPTLQSVYLGGEEVKTDDLAPWVSSANVAVVYGPTECSAMATYWSVPSTLPRQLSIGTGVGVLTWVIDPLSNTRLCPIGTIGELCLEGPLVGAGYLHDEEKTESAFLENPTWLMEGSPDGALPGRGGRVYRTGDLVKYNPADGTLLFLGRKDRQTKLRGQRVELSEVEHHVQQCLGRTHSVPTMIADIVVPKATEKDTLVVFIQHESQSTTQLDELVNHLQIALPERLPLSMVPSAYIPIEAVPLTASGKIDRRHLRQIGADLTIEQLAGATEAAAEVPVSTDAEHCLRQLWAVVLGLPIETIGANSGFLRLGGDSIAAMRLAALARSQSIDLTVQHILRSPRLSEMAKAITSRSRPSDTLVEEETVEPFSLLRMANMKDKSIAHISRLCGTQASDIEDAFPCTDVQKSLLSVTAKRPGDYIARLLLELRDDLDIDRLKQAWEDVSRSTAPILRSRIVDIPIEGLIQVQLGEQLEWQTSPSLQAYLEYDQRRPMGLSSRLTRLAIVEQSETGRRYCVLTQHHAIYDGHSLDLLLEEVSNSYMGEINKYPVAPFQAFLKHTVRTDKENAREFWRHQFSDSEA</sequence>
<dbReference type="PROSITE" id="PS50075">
    <property type="entry name" value="CARRIER"/>
    <property type="match status" value="4"/>
</dbReference>
<feature type="domain" description="Carrier" evidence="5">
    <location>
        <begin position="3700"/>
        <end position="3776"/>
    </location>
</feature>
<dbReference type="InterPro" id="IPR023213">
    <property type="entry name" value="CAT-like_dom_sf"/>
</dbReference>
<dbReference type="Pfam" id="PF00550">
    <property type="entry name" value="PP-binding"/>
    <property type="match status" value="4"/>
</dbReference>
<dbReference type="InterPro" id="IPR020845">
    <property type="entry name" value="AMP-binding_CS"/>
</dbReference>